<dbReference type="EC" id="2.7.7.65" evidence="1"/>
<comment type="caution">
    <text evidence="6">The sequence shown here is derived from an EMBL/GenBank/DDBJ whole genome shotgun (WGS) entry which is preliminary data.</text>
</comment>
<comment type="catalytic activity">
    <reaction evidence="2">
        <text>2 GTP = 3',3'-c-di-GMP + 2 diphosphate</text>
        <dbReference type="Rhea" id="RHEA:24898"/>
        <dbReference type="ChEBI" id="CHEBI:33019"/>
        <dbReference type="ChEBI" id="CHEBI:37565"/>
        <dbReference type="ChEBI" id="CHEBI:58805"/>
        <dbReference type="EC" id="2.7.7.65"/>
    </reaction>
</comment>
<keyword evidence="7" id="KW-1185">Reference proteome</keyword>
<feature type="non-terminal residue" evidence="6">
    <location>
        <position position="1"/>
    </location>
</feature>
<dbReference type="EMBL" id="JALAAR010000038">
    <property type="protein sequence ID" value="MEH8019591.1"/>
    <property type="molecule type" value="Genomic_DNA"/>
</dbReference>
<dbReference type="NCBIfam" id="TIGR00254">
    <property type="entry name" value="GGDEF"/>
    <property type="match status" value="2"/>
</dbReference>
<evidence type="ECO:0000259" key="5">
    <source>
        <dbReference type="PROSITE" id="PS50887"/>
    </source>
</evidence>
<protein>
    <recommendedName>
        <fullName evidence="1">diguanylate cyclase</fullName>
        <ecNumber evidence="1">2.7.7.65</ecNumber>
    </recommendedName>
</protein>
<evidence type="ECO:0000256" key="2">
    <source>
        <dbReference type="ARBA" id="ARBA00034247"/>
    </source>
</evidence>
<dbReference type="InterPro" id="IPR000160">
    <property type="entry name" value="GGDEF_dom"/>
</dbReference>
<dbReference type="InterPro" id="IPR029787">
    <property type="entry name" value="Nucleotide_cyclase"/>
</dbReference>
<dbReference type="PANTHER" id="PTHR45138:SF9">
    <property type="entry name" value="DIGUANYLATE CYCLASE DGCM-RELATED"/>
    <property type="match status" value="1"/>
</dbReference>
<dbReference type="Gene3D" id="3.30.70.270">
    <property type="match status" value="1"/>
</dbReference>
<dbReference type="RefSeq" id="WP_335737968.1">
    <property type="nucleotide sequence ID" value="NZ_JALAAR010000038.1"/>
</dbReference>
<feature type="compositionally biased region" description="Basic and acidic residues" evidence="3">
    <location>
        <begin position="336"/>
        <end position="345"/>
    </location>
</feature>
<evidence type="ECO:0000256" key="3">
    <source>
        <dbReference type="SAM" id="MobiDB-lite"/>
    </source>
</evidence>
<dbReference type="InterPro" id="IPR043128">
    <property type="entry name" value="Rev_trsase/Diguanyl_cyclase"/>
</dbReference>
<feature type="transmembrane region" description="Helical" evidence="4">
    <location>
        <begin position="56"/>
        <end position="74"/>
    </location>
</feature>
<name>A0ABU8CC73_9GAMM</name>
<feature type="transmembrane region" description="Helical" evidence="4">
    <location>
        <begin position="86"/>
        <end position="103"/>
    </location>
</feature>
<sequence length="402" mass="45097">LFMQPLFTSLPLALIMLLMWQWPAQAAGISALFPAAVYLLLLFTAVLASLMRQWHWLYCLTLLGSHYFVVQQSLQQSLSDPVVASLYLVLPAAFSLLWLLLQWQSKPQLLTVQGMTGLLLLGGALPLVWQLMPPLMALQQTVLPLWLQPVSSQLHINWGTLWWMALLACVWAGVLSFKAAAITRWAQFSVWLAIMLFYAFVQQPFISGWMTLAACLTLLLSLSHQMLQLAYIDELTQLPQRRALLAHLSRLGRRSAVTMLDVDHFKKFNDTYGHDVGDQVLKLLGAVLGSEKGLTAYRYGGEEFTLVFNHNNSDKLAEKLEQVRERVASYPLAIRQQDRPQDSKSGKQQRGSNTGSKTVHITISLGCAIRQPGENTEQLLKRADEALYSAKKAGRNQVALAR</sequence>
<gene>
    <name evidence="6" type="ORF">MN202_20360</name>
</gene>
<feature type="transmembrane region" description="Helical" evidence="4">
    <location>
        <begin position="156"/>
        <end position="175"/>
    </location>
</feature>
<evidence type="ECO:0000313" key="7">
    <source>
        <dbReference type="Proteomes" id="UP001375382"/>
    </source>
</evidence>
<feature type="transmembrane region" description="Helical" evidence="4">
    <location>
        <begin position="36"/>
        <end position="51"/>
    </location>
</feature>
<feature type="region of interest" description="Disordered" evidence="3">
    <location>
        <begin position="331"/>
        <end position="356"/>
    </location>
</feature>
<dbReference type="PROSITE" id="PS50887">
    <property type="entry name" value="GGDEF"/>
    <property type="match status" value="1"/>
</dbReference>
<evidence type="ECO:0000256" key="4">
    <source>
        <dbReference type="SAM" id="Phobius"/>
    </source>
</evidence>
<proteinExistence type="predicted"/>
<reference evidence="6 7" key="1">
    <citation type="journal article" date="2023" name="Ecotoxicol. Environ. Saf.">
        <title>Mercury remediation potential of mercury-resistant strain Rheinheimera metallidurans sp. nov. isolated from a municipal waste dumping site.</title>
        <authorList>
            <person name="Yadav V."/>
            <person name="Manjhi A."/>
            <person name="Vadakedath N."/>
        </authorList>
    </citation>
    <scope>NUCLEOTIDE SEQUENCE [LARGE SCALE GENOMIC DNA]</scope>
    <source>
        <strain evidence="6 7">E-49</strain>
    </source>
</reference>
<feature type="transmembrane region" description="Helical" evidence="4">
    <location>
        <begin position="115"/>
        <end position="136"/>
    </location>
</feature>
<keyword evidence="4" id="KW-0472">Membrane</keyword>
<keyword evidence="4" id="KW-0812">Transmembrane</keyword>
<feature type="domain" description="GGDEF" evidence="5">
    <location>
        <begin position="253"/>
        <end position="402"/>
    </location>
</feature>
<dbReference type="PANTHER" id="PTHR45138">
    <property type="entry name" value="REGULATORY COMPONENTS OF SENSORY TRANSDUCTION SYSTEM"/>
    <property type="match status" value="1"/>
</dbReference>
<evidence type="ECO:0000313" key="6">
    <source>
        <dbReference type="EMBL" id="MEH8019591.1"/>
    </source>
</evidence>
<feature type="compositionally biased region" description="Polar residues" evidence="3">
    <location>
        <begin position="346"/>
        <end position="356"/>
    </location>
</feature>
<keyword evidence="4" id="KW-1133">Transmembrane helix</keyword>
<organism evidence="6 7">
    <name type="scientific">Rheinheimera muenzenbergensis</name>
    <dbReference type="NCBI Taxonomy" id="1193628"/>
    <lineage>
        <taxon>Bacteria</taxon>
        <taxon>Pseudomonadati</taxon>
        <taxon>Pseudomonadota</taxon>
        <taxon>Gammaproteobacteria</taxon>
        <taxon>Chromatiales</taxon>
        <taxon>Chromatiaceae</taxon>
        <taxon>Rheinheimera</taxon>
    </lineage>
</organism>
<dbReference type="SUPFAM" id="SSF55073">
    <property type="entry name" value="Nucleotide cyclase"/>
    <property type="match status" value="1"/>
</dbReference>
<dbReference type="CDD" id="cd01949">
    <property type="entry name" value="GGDEF"/>
    <property type="match status" value="1"/>
</dbReference>
<dbReference type="Proteomes" id="UP001375382">
    <property type="component" value="Unassembled WGS sequence"/>
</dbReference>
<dbReference type="SMART" id="SM00267">
    <property type="entry name" value="GGDEF"/>
    <property type="match status" value="1"/>
</dbReference>
<dbReference type="Pfam" id="PF00990">
    <property type="entry name" value="GGDEF"/>
    <property type="match status" value="1"/>
</dbReference>
<evidence type="ECO:0000256" key="1">
    <source>
        <dbReference type="ARBA" id="ARBA00012528"/>
    </source>
</evidence>
<accession>A0ABU8CC73</accession>
<dbReference type="InterPro" id="IPR050469">
    <property type="entry name" value="Diguanylate_Cyclase"/>
</dbReference>